<gene>
    <name evidence="2" type="ORF">HPBE_LOCUS3723</name>
</gene>
<protein>
    <submittedName>
        <fullName evidence="2 4">Uncharacterized protein</fullName>
    </submittedName>
</protein>
<evidence type="ECO:0000313" key="4">
    <source>
        <dbReference type="WBParaSite" id="HPBE_0000372201-mRNA-1"/>
    </source>
</evidence>
<evidence type="ECO:0000313" key="2">
    <source>
        <dbReference type="EMBL" id="VDO41064.1"/>
    </source>
</evidence>
<accession>A0A183FC30</accession>
<feature type="compositionally biased region" description="Basic and acidic residues" evidence="1">
    <location>
        <begin position="8"/>
        <end position="37"/>
    </location>
</feature>
<proteinExistence type="predicted"/>
<name>A0A183FC30_HELPZ</name>
<dbReference type="AlphaFoldDB" id="A0A183FC30"/>
<feature type="region of interest" description="Disordered" evidence="1">
    <location>
        <begin position="1"/>
        <end position="37"/>
    </location>
</feature>
<reference evidence="2 3" key="1">
    <citation type="submission" date="2018-11" db="EMBL/GenBank/DDBJ databases">
        <authorList>
            <consortium name="Pathogen Informatics"/>
        </authorList>
    </citation>
    <scope>NUCLEOTIDE SEQUENCE [LARGE SCALE GENOMIC DNA]</scope>
</reference>
<dbReference type="WBParaSite" id="HPBE_0000372201-mRNA-1">
    <property type="protein sequence ID" value="HPBE_0000372201-mRNA-1"/>
    <property type="gene ID" value="HPBE_0000372201"/>
</dbReference>
<sequence>MHFQARTKLSERDPENARLAAEAKAKEDAEREAECRRRAAEQAANTVQARAFGEVFPTQATTTTTTTATAPIESAAATNKAVAPVVKQGERFLL</sequence>
<evidence type="ECO:0000256" key="1">
    <source>
        <dbReference type="SAM" id="MobiDB-lite"/>
    </source>
</evidence>
<organism evidence="3 4">
    <name type="scientific">Heligmosomoides polygyrus</name>
    <name type="common">Parasitic roundworm</name>
    <dbReference type="NCBI Taxonomy" id="6339"/>
    <lineage>
        <taxon>Eukaryota</taxon>
        <taxon>Metazoa</taxon>
        <taxon>Ecdysozoa</taxon>
        <taxon>Nematoda</taxon>
        <taxon>Chromadorea</taxon>
        <taxon>Rhabditida</taxon>
        <taxon>Rhabditina</taxon>
        <taxon>Rhabditomorpha</taxon>
        <taxon>Strongyloidea</taxon>
        <taxon>Heligmosomidae</taxon>
        <taxon>Heligmosomoides</taxon>
    </lineage>
</organism>
<keyword evidence="3" id="KW-1185">Reference proteome</keyword>
<accession>A0A3P7W1S7</accession>
<reference evidence="4" key="2">
    <citation type="submission" date="2019-09" db="UniProtKB">
        <authorList>
            <consortium name="WormBaseParasite"/>
        </authorList>
    </citation>
    <scope>IDENTIFICATION</scope>
</reference>
<dbReference type="Proteomes" id="UP000050761">
    <property type="component" value="Unassembled WGS sequence"/>
</dbReference>
<evidence type="ECO:0000313" key="3">
    <source>
        <dbReference type="Proteomes" id="UP000050761"/>
    </source>
</evidence>
<dbReference type="EMBL" id="UZAH01013254">
    <property type="protein sequence ID" value="VDO41064.1"/>
    <property type="molecule type" value="Genomic_DNA"/>
</dbReference>